<proteinExistence type="predicted"/>
<dbReference type="EMBL" id="JANPWB010000015">
    <property type="protein sequence ID" value="KAJ1088386.1"/>
    <property type="molecule type" value="Genomic_DNA"/>
</dbReference>
<protein>
    <submittedName>
        <fullName evidence="2">Uncharacterized protein</fullName>
    </submittedName>
</protein>
<name>A0AAV7L9T1_PLEWA</name>
<feature type="non-terminal residue" evidence="2">
    <location>
        <position position="50"/>
    </location>
</feature>
<organism evidence="2 3">
    <name type="scientific">Pleurodeles waltl</name>
    <name type="common">Iberian ribbed newt</name>
    <dbReference type="NCBI Taxonomy" id="8319"/>
    <lineage>
        <taxon>Eukaryota</taxon>
        <taxon>Metazoa</taxon>
        <taxon>Chordata</taxon>
        <taxon>Craniata</taxon>
        <taxon>Vertebrata</taxon>
        <taxon>Euteleostomi</taxon>
        <taxon>Amphibia</taxon>
        <taxon>Batrachia</taxon>
        <taxon>Caudata</taxon>
        <taxon>Salamandroidea</taxon>
        <taxon>Salamandridae</taxon>
        <taxon>Pleurodelinae</taxon>
        <taxon>Pleurodeles</taxon>
    </lineage>
</organism>
<dbReference type="AlphaFoldDB" id="A0AAV7L9T1"/>
<reference evidence="2" key="1">
    <citation type="journal article" date="2022" name="bioRxiv">
        <title>Sequencing and chromosome-scale assembly of the giantPleurodeles waltlgenome.</title>
        <authorList>
            <person name="Brown T."/>
            <person name="Elewa A."/>
            <person name="Iarovenko S."/>
            <person name="Subramanian E."/>
            <person name="Araus A.J."/>
            <person name="Petzold A."/>
            <person name="Susuki M."/>
            <person name="Suzuki K.-i.T."/>
            <person name="Hayashi T."/>
            <person name="Toyoda A."/>
            <person name="Oliveira C."/>
            <person name="Osipova E."/>
            <person name="Leigh N.D."/>
            <person name="Simon A."/>
            <person name="Yun M.H."/>
        </authorList>
    </citation>
    <scope>NUCLEOTIDE SEQUENCE</scope>
    <source>
        <strain evidence="2">20211129_DDA</strain>
        <tissue evidence="2">Liver</tissue>
    </source>
</reference>
<evidence type="ECO:0000256" key="1">
    <source>
        <dbReference type="SAM" id="MobiDB-lite"/>
    </source>
</evidence>
<evidence type="ECO:0000313" key="2">
    <source>
        <dbReference type="EMBL" id="KAJ1088386.1"/>
    </source>
</evidence>
<feature type="region of interest" description="Disordered" evidence="1">
    <location>
        <begin position="1"/>
        <end position="34"/>
    </location>
</feature>
<dbReference type="Proteomes" id="UP001066276">
    <property type="component" value="Chromosome 11"/>
</dbReference>
<comment type="caution">
    <text evidence="2">The sequence shown here is derived from an EMBL/GenBank/DDBJ whole genome shotgun (WGS) entry which is preliminary data.</text>
</comment>
<feature type="non-terminal residue" evidence="2">
    <location>
        <position position="1"/>
    </location>
</feature>
<keyword evidence="3" id="KW-1185">Reference proteome</keyword>
<gene>
    <name evidence="2" type="ORF">NDU88_001543</name>
</gene>
<evidence type="ECO:0000313" key="3">
    <source>
        <dbReference type="Proteomes" id="UP001066276"/>
    </source>
</evidence>
<accession>A0AAV7L9T1</accession>
<sequence length="50" mass="4980">GSRRAFEVGEAAEGGPSTSAGADGSAGPTIPAGPPSQQEIAAWLLWTKLE</sequence>